<dbReference type="Proteomes" id="UP000245535">
    <property type="component" value="Unassembled WGS sequence"/>
</dbReference>
<dbReference type="InterPro" id="IPR036761">
    <property type="entry name" value="TTHA0802/YceI-like_sf"/>
</dbReference>
<feature type="chain" id="PRO_5016459136" evidence="2">
    <location>
        <begin position="20"/>
        <end position="216"/>
    </location>
</feature>
<dbReference type="OrthoDB" id="951410at2"/>
<accession>A0A315Z820</accession>
<evidence type="ECO:0000313" key="5">
    <source>
        <dbReference type="Proteomes" id="UP000245535"/>
    </source>
</evidence>
<feature type="domain" description="Lipid/polyisoprenoid-binding YceI-like" evidence="3">
    <location>
        <begin position="48"/>
        <end position="214"/>
    </location>
</feature>
<dbReference type="InterPro" id="IPR007372">
    <property type="entry name" value="Lipid/polyisoprenoid-bd_YceI"/>
</dbReference>
<keyword evidence="2" id="KW-0732">Signal</keyword>
<reference evidence="4 5" key="1">
    <citation type="submission" date="2018-03" db="EMBL/GenBank/DDBJ databases">
        <title>Genomic Encyclopedia of Archaeal and Bacterial Type Strains, Phase II (KMG-II): from individual species to whole genera.</title>
        <authorList>
            <person name="Goeker M."/>
        </authorList>
    </citation>
    <scope>NUCLEOTIDE SEQUENCE [LARGE SCALE GENOMIC DNA]</scope>
    <source>
        <strain evidence="4 5">DSM 28229</strain>
    </source>
</reference>
<evidence type="ECO:0000259" key="3">
    <source>
        <dbReference type="SMART" id="SM00867"/>
    </source>
</evidence>
<dbReference type="SMART" id="SM00867">
    <property type="entry name" value="YceI"/>
    <property type="match status" value="1"/>
</dbReference>
<dbReference type="RefSeq" id="WP_109620095.1">
    <property type="nucleotide sequence ID" value="NZ_QGDO01000004.1"/>
</dbReference>
<evidence type="ECO:0000256" key="1">
    <source>
        <dbReference type="SAM" id="MobiDB-lite"/>
    </source>
</evidence>
<evidence type="ECO:0000313" key="4">
    <source>
        <dbReference type="EMBL" id="PWJ41071.1"/>
    </source>
</evidence>
<evidence type="ECO:0000256" key="2">
    <source>
        <dbReference type="SAM" id="SignalP"/>
    </source>
</evidence>
<keyword evidence="5" id="KW-1185">Reference proteome</keyword>
<protein>
    <submittedName>
        <fullName evidence="4">YceI-like domain-containing protein</fullName>
    </submittedName>
</protein>
<dbReference type="EMBL" id="QGDO01000004">
    <property type="protein sequence ID" value="PWJ41071.1"/>
    <property type="molecule type" value="Genomic_DNA"/>
</dbReference>
<feature type="region of interest" description="Disordered" evidence="1">
    <location>
        <begin position="26"/>
        <end position="50"/>
    </location>
</feature>
<organism evidence="4 5">
    <name type="scientific">Sediminitomix flava</name>
    <dbReference type="NCBI Taxonomy" id="379075"/>
    <lineage>
        <taxon>Bacteria</taxon>
        <taxon>Pseudomonadati</taxon>
        <taxon>Bacteroidota</taxon>
        <taxon>Cytophagia</taxon>
        <taxon>Cytophagales</taxon>
        <taxon>Flammeovirgaceae</taxon>
        <taxon>Sediminitomix</taxon>
    </lineage>
</organism>
<dbReference type="Pfam" id="PF04264">
    <property type="entry name" value="YceI"/>
    <property type="match status" value="1"/>
</dbReference>
<dbReference type="SUPFAM" id="SSF101874">
    <property type="entry name" value="YceI-like"/>
    <property type="match status" value="1"/>
</dbReference>
<sequence length="216" mass="23722">MKKLLRTALIGLISVSVFTACQQKAEEKKEESTEETTVETPAAEESTEEVRDGIVWTGSKVTGSHTGTVEFKESALKFEGEKLVGGSFVVDMTSLVDTDLDGEYKQKLEGHLKSDDFFSVEKHPTSKFMITSVKDGAAANEYEVSGDLTIKGITKPVTFPAKVEIKDKEAVATANVVVDRTLYDIKYGSNSFFDNLGDKAIDNDFKLEVRLSTVMQ</sequence>
<comment type="caution">
    <text evidence="4">The sequence shown here is derived from an EMBL/GenBank/DDBJ whole genome shotgun (WGS) entry which is preliminary data.</text>
</comment>
<dbReference type="PANTHER" id="PTHR34406">
    <property type="entry name" value="PROTEIN YCEI"/>
    <property type="match status" value="1"/>
</dbReference>
<dbReference type="PROSITE" id="PS51257">
    <property type="entry name" value="PROKAR_LIPOPROTEIN"/>
    <property type="match status" value="1"/>
</dbReference>
<dbReference type="PANTHER" id="PTHR34406:SF1">
    <property type="entry name" value="PROTEIN YCEI"/>
    <property type="match status" value="1"/>
</dbReference>
<feature type="signal peptide" evidence="2">
    <location>
        <begin position="1"/>
        <end position="19"/>
    </location>
</feature>
<dbReference type="Gene3D" id="2.40.128.110">
    <property type="entry name" value="Lipid/polyisoprenoid-binding, YceI-like"/>
    <property type="match status" value="1"/>
</dbReference>
<name>A0A315Z820_SEDFL</name>
<gene>
    <name evidence="4" type="ORF">BC781_104346</name>
</gene>
<proteinExistence type="predicted"/>
<dbReference type="AlphaFoldDB" id="A0A315Z820"/>